<dbReference type="InterPro" id="IPR028015">
    <property type="entry name" value="CCDC84-like"/>
</dbReference>
<feature type="region of interest" description="Disordered" evidence="1">
    <location>
        <begin position="195"/>
        <end position="232"/>
    </location>
</feature>
<feature type="compositionally biased region" description="Polar residues" evidence="1">
    <location>
        <begin position="216"/>
        <end position="232"/>
    </location>
</feature>
<organism evidence="2 3">
    <name type="scientific">Gasterosteus aculeatus aculeatus</name>
    <name type="common">three-spined stickleback</name>
    <dbReference type="NCBI Taxonomy" id="481459"/>
    <lineage>
        <taxon>Eukaryota</taxon>
        <taxon>Metazoa</taxon>
        <taxon>Chordata</taxon>
        <taxon>Craniata</taxon>
        <taxon>Vertebrata</taxon>
        <taxon>Euteleostomi</taxon>
        <taxon>Actinopterygii</taxon>
        <taxon>Neopterygii</taxon>
        <taxon>Teleostei</taxon>
        <taxon>Neoteleostei</taxon>
        <taxon>Acanthomorphata</taxon>
        <taxon>Eupercaria</taxon>
        <taxon>Perciformes</taxon>
        <taxon>Cottioidei</taxon>
        <taxon>Gasterosteales</taxon>
        <taxon>Gasterosteidae</taxon>
        <taxon>Gasterosteus</taxon>
    </lineage>
</organism>
<dbReference type="Pfam" id="PF14968">
    <property type="entry name" value="CCDC84"/>
    <property type="match status" value="1"/>
</dbReference>
<reference evidence="2 3" key="1">
    <citation type="journal article" date="2021" name="G3 (Bethesda)">
        <title>Improved contiguity of the threespine stickleback genome using long-read sequencing.</title>
        <authorList>
            <person name="Nath S."/>
            <person name="Shaw D.E."/>
            <person name="White M.A."/>
        </authorList>
    </citation>
    <scope>NUCLEOTIDE SEQUENCE [LARGE SCALE GENOMIC DNA]</scope>
    <source>
        <strain evidence="2 3">Lake Benthic</strain>
    </source>
</reference>
<name>A0AAQ4QPA6_GASAC</name>
<sequence>MIRFATTTAYRSLPPSVTLPSSGRGLYEDLFRPQTTFTGKGHIFGKNHQSRLRVVLLKFLEKVKEARRTLKKPQVEKFYCTQPKKTFWCYCCGCEIERDVTDGNMNVLYGGLLEHMATPEHRKNTHKFWWENKADPKLRDKVIITEEETERFKAEVEKALDSFVEIEDEFIKQQADTIRTQEKNRRELFQSLLERDTEPELFNGPNGTDKSAEEAVSSQFTPQGSHHQAGSNVVKSMVKAPRAGSGQGLTFIGYQDSNTGNVHTGALPPWLQEDPLEGTSAAAGHPQIGPSLEGFLKQKEQEKLKKLPPNRVGANFDHSSHTDANWLPSFGRVWNSGRRWQSRHQFRQEEGQKKRPKRKKELDTEGSKKAKTTEQSTNSVDN</sequence>
<dbReference type="PANTHER" id="PTHR31198:SF1">
    <property type="entry name" value="CENTROSOMAL AT-AC SPLICING FACTOR"/>
    <property type="match status" value="1"/>
</dbReference>
<accession>A0AAQ4QPA6</accession>
<dbReference type="Proteomes" id="UP000007635">
    <property type="component" value="Chromosome XIII"/>
</dbReference>
<dbReference type="GeneTree" id="ENSGT00390000007799"/>
<reference evidence="2" key="2">
    <citation type="submission" date="2025-08" db="UniProtKB">
        <authorList>
            <consortium name="Ensembl"/>
        </authorList>
    </citation>
    <scope>IDENTIFICATION</scope>
</reference>
<feature type="compositionally biased region" description="Basic and acidic residues" evidence="1">
    <location>
        <begin position="360"/>
        <end position="372"/>
    </location>
</feature>
<feature type="compositionally biased region" description="Polar residues" evidence="1">
    <location>
        <begin position="373"/>
        <end position="382"/>
    </location>
</feature>
<evidence type="ECO:0000313" key="3">
    <source>
        <dbReference type="Proteomes" id="UP000007635"/>
    </source>
</evidence>
<dbReference type="PANTHER" id="PTHR31198">
    <property type="entry name" value="COILED-COIL DOMAIN-CONTAINING PROTEIN 84"/>
    <property type="match status" value="1"/>
</dbReference>
<protein>
    <recommendedName>
        <fullName evidence="4">Coiled-coil domain containing 84</fullName>
    </recommendedName>
</protein>
<feature type="region of interest" description="Disordered" evidence="1">
    <location>
        <begin position="305"/>
        <end position="382"/>
    </location>
</feature>
<reference evidence="2" key="3">
    <citation type="submission" date="2025-09" db="UniProtKB">
        <authorList>
            <consortium name="Ensembl"/>
        </authorList>
    </citation>
    <scope>IDENTIFICATION</scope>
</reference>
<proteinExistence type="predicted"/>
<evidence type="ECO:0008006" key="4">
    <source>
        <dbReference type="Google" id="ProtNLM"/>
    </source>
</evidence>
<dbReference type="AlphaFoldDB" id="A0AAQ4QPA6"/>
<evidence type="ECO:0000256" key="1">
    <source>
        <dbReference type="SAM" id="MobiDB-lite"/>
    </source>
</evidence>
<keyword evidence="3" id="KW-1185">Reference proteome</keyword>
<evidence type="ECO:0000313" key="2">
    <source>
        <dbReference type="Ensembl" id="ENSGACP00000052133.1"/>
    </source>
</evidence>
<dbReference type="Ensembl" id="ENSGACT00000075310.1">
    <property type="protein sequence ID" value="ENSGACP00000052133.1"/>
    <property type="gene ID" value="ENSGACG00000013661.2"/>
</dbReference>